<dbReference type="EMBL" id="JAAOCA010000020">
    <property type="protein sequence ID" value="MBD1600310.1"/>
    <property type="molecule type" value="Genomic_DNA"/>
</dbReference>
<accession>A0ABR7Z470</accession>
<keyword evidence="2" id="KW-0186">Copper</keyword>
<evidence type="ECO:0000259" key="3">
    <source>
        <dbReference type="PROSITE" id="PS51352"/>
    </source>
</evidence>
<comment type="caution">
    <text evidence="4">The sequence shown here is derived from an EMBL/GenBank/DDBJ whole genome shotgun (WGS) entry which is preliminary data.</text>
</comment>
<dbReference type="RefSeq" id="WP_190422523.1">
    <property type="nucleotide sequence ID" value="NZ_JAAOCA010000020.1"/>
</dbReference>
<dbReference type="PROSITE" id="PS51352">
    <property type="entry name" value="THIOREDOXIN_2"/>
    <property type="match status" value="1"/>
</dbReference>
<dbReference type="InterPro" id="IPR013766">
    <property type="entry name" value="Thioredoxin_domain"/>
</dbReference>
<protein>
    <submittedName>
        <fullName evidence="4">SCO family protein</fullName>
    </submittedName>
</protein>
<name>A0ABR7Z470_9PSED</name>
<proteinExistence type="inferred from homology"/>
<dbReference type="InterPro" id="IPR003782">
    <property type="entry name" value="SCO1/SenC"/>
</dbReference>
<feature type="domain" description="Thioredoxin" evidence="3">
    <location>
        <begin position="46"/>
        <end position="208"/>
    </location>
</feature>
<evidence type="ECO:0000313" key="4">
    <source>
        <dbReference type="EMBL" id="MBD1600310.1"/>
    </source>
</evidence>
<dbReference type="CDD" id="cd02968">
    <property type="entry name" value="SCO"/>
    <property type="match status" value="1"/>
</dbReference>
<evidence type="ECO:0000256" key="2">
    <source>
        <dbReference type="ARBA" id="ARBA00023008"/>
    </source>
</evidence>
<dbReference type="Proteomes" id="UP000805841">
    <property type="component" value="Unassembled WGS sequence"/>
</dbReference>
<dbReference type="SUPFAM" id="SSF52833">
    <property type="entry name" value="Thioredoxin-like"/>
    <property type="match status" value="1"/>
</dbReference>
<dbReference type="PANTHER" id="PTHR12151:SF25">
    <property type="entry name" value="LINALOOL DEHYDRATASE_ISOMERASE DOMAIN-CONTAINING PROTEIN"/>
    <property type="match status" value="1"/>
</dbReference>
<dbReference type="InterPro" id="IPR036249">
    <property type="entry name" value="Thioredoxin-like_sf"/>
</dbReference>
<sequence length="210" mass="22923">MSRLHKTLFGAFAVIAIVAGIVLERVFEQRSLEQDPALLAAGIILLQQGRPMPALQMLDEQGQAVQLDQLKGKWSLLFFGYTFCPDVCPTTLAQLRNIRGKLPSEAAQRLQVYLVSVDPARDTPAQLKQYLGYFDKSFKGLTGPVQVLQQFSEAVSIPYVPADTSKPNYTVQHSGNLAVVAPDGRLRGFIRAPFDSAKLQGALPGLLGRG</sequence>
<keyword evidence="5" id="KW-1185">Reference proteome</keyword>
<dbReference type="Pfam" id="PF02630">
    <property type="entry name" value="SCO1-SenC"/>
    <property type="match status" value="1"/>
</dbReference>
<reference evidence="4 5" key="1">
    <citation type="journal article" date="2020" name="Insects">
        <title>Bacteria Belonging to Pseudomonas typographi sp. nov. from the Bark Beetle Ips typographus Have Genomic Potential to Aid in the Host Ecology.</title>
        <authorList>
            <person name="Peral-Aranega E."/>
            <person name="Saati-Santamaria Z."/>
            <person name="Kolarik M."/>
            <person name="Rivas R."/>
            <person name="Garcia-Fraile P."/>
        </authorList>
    </citation>
    <scope>NUCLEOTIDE SEQUENCE [LARGE SCALE GENOMIC DNA]</scope>
    <source>
        <strain evidence="4 5">CA3A</strain>
    </source>
</reference>
<organism evidence="4 5">
    <name type="scientific">Pseudomonas typographi</name>
    <dbReference type="NCBI Taxonomy" id="2715964"/>
    <lineage>
        <taxon>Bacteria</taxon>
        <taxon>Pseudomonadati</taxon>
        <taxon>Pseudomonadota</taxon>
        <taxon>Gammaproteobacteria</taxon>
        <taxon>Pseudomonadales</taxon>
        <taxon>Pseudomonadaceae</taxon>
        <taxon>Pseudomonas</taxon>
    </lineage>
</organism>
<evidence type="ECO:0000313" key="5">
    <source>
        <dbReference type="Proteomes" id="UP000805841"/>
    </source>
</evidence>
<dbReference type="PANTHER" id="PTHR12151">
    <property type="entry name" value="ELECTRON TRANSPORT PROTIN SCO1/SENC FAMILY MEMBER"/>
    <property type="match status" value="1"/>
</dbReference>
<evidence type="ECO:0000256" key="1">
    <source>
        <dbReference type="ARBA" id="ARBA00010996"/>
    </source>
</evidence>
<dbReference type="Gene3D" id="3.40.30.10">
    <property type="entry name" value="Glutaredoxin"/>
    <property type="match status" value="1"/>
</dbReference>
<comment type="similarity">
    <text evidence="1">Belongs to the SCO1/2 family.</text>
</comment>
<gene>
    <name evidence="4" type="ORF">HAQ05_16555</name>
</gene>